<keyword evidence="5" id="KW-1185">Reference proteome</keyword>
<dbReference type="InterPro" id="IPR050282">
    <property type="entry name" value="Cycloisomerase_2"/>
</dbReference>
<dbReference type="GO" id="GO:0005829">
    <property type="term" value="C:cytosol"/>
    <property type="evidence" value="ECO:0007669"/>
    <property type="project" value="TreeGrafter"/>
</dbReference>
<gene>
    <name evidence="4" type="primary">pgl_3</name>
    <name evidence="4" type="ORF">Enr10x_46620</name>
</gene>
<sequence length="381" mass="41124" precursor="true">MSYEHVFYLFPLAIGMVLSSASQATAAEEPLVFISAFAPGDKGAIHAYKLNPATGALTEVERTTDVEHPFFLAVSPDNQYLYSIHAPGKFGGKDNEFITAYKLEGRTGKLQQLNRQSSLGTASCYLDIDDTGKAVVVANYTTGSIASLPVKADGSLGEAATFIQHKGSSVDPKRQQEPHAHCSVISPDQKYVFAADLGLDKILSYRLDPQTAKLTPSPQPFVRTIPGAGPRHLTFHPNGKQMYVINELKNSITKFDYDPETGFLIEGQTIDTLPPDFTGVSHCADLKFTPDGRFLYGTNRGHDSLAAYSVDKQGKLSLIEIIPSLGKGPQNLAITADGKYLLCANMPGNNVVVFLIDQQTGKLTAVGEPVSIPSPSCIMIR</sequence>
<feature type="signal peptide" evidence="3">
    <location>
        <begin position="1"/>
        <end position="26"/>
    </location>
</feature>
<dbReference type="EC" id="3.1.1.31" evidence="4"/>
<dbReference type="GO" id="GO:0017057">
    <property type="term" value="F:6-phosphogluconolactonase activity"/>
    <property type="evidence" value="ECO:0007669"/>
    <property type="project" value="UniProtKB-EC"/>
</dbReference>
<keyword evidence="4" id="KW-0378">Hydrolase</keyword>
<dbReference type="FunFam" id="2.130.10.10:FF:000306">
    <property type="entry name" value="3-carboxymuconate cyclase"/>
    <property type="match status" value="1"/>
</dbReference>
<evidence type="ECO:0000256" key="3">
    <source>
        <dbReference type="SAM" id="SignalP"/>
    </source>
</evidence>
<dbReference type="PANTHER" id="PTHR30344:SF1">
    <property type="entry name" value="6-PHOSPHOGLUCONOLACTONASE"/>
    <property type="match status" value="1"/>
</dbReference>
<evidence type="ECO:0000313" key="4">
    <source>
        <dbReference type="EMBL" id="QDT29311.1"/>
    </source>
</evidence>
<protein>
    <submittedName>
        <fullName evidence="4">6-phosphogluconolactonase</fullName>
        <ecNumber evidence="4">3.1.1.31</ecNumber>
    </submittedName>
</protein>
<accession>A0A517QCH1</accession>
<dbReference type="PANTHER" id="PTHR30344">
    <property type="entry name" value="6-PHOSPHOGLUCONOLACTONASE-RELATED"/>
    <property type="match status" value="1"/>
</dbReference>
<dbReference type="SUPFAM" id="SSF51004">
    <property type="entry name" value="C-terminal (heme d1) domain of cytochrome cd1-nitrite reductase"/>
    <property type="match status" value="1"/>
</dbReference>
<organism evidence="4 5">
    <name type="scientific">Gimesia panareensis</name>
    <dbReference type="NCBI Taxonomy" id="2527978"/>
    <lineage>
        <taxon>Bacteria</taxon>
        <taxon>Pseudomonadati</taxon>
        <taxon>Planctomycetota</taxon>
        <taxon>Planctomycetia</taxon>
        <taxon>Planctomycetales</taxon>
        <taxon>Planctomycetaceae</taxon>
        <taxon>Gimesia</taxon>
    </lineage>
</organism>
<dbReference type="Proteomes" id="UP000315647">
    <property type="component" value="Chromosome"/>
</dbReference>
<dbReference type="GO" id="GO:0006006">
    <property type="term" value="P:glucose metabolic process"/>
    <property type="evidence" value="ECO:0007669"/>
    <property type="project" value="UniProtKB-KW"/>
</dbReference>
<keyword evidence="3" id="KW-0732">Signal</keyword>
<dbReference type="Gene3D" id="2.130.10.10">
    <property type="entry name" value="YVTN repeat-like/Quinoprotein amine dehydrogenase"/>
    <property type="match status" value="1"/>
</dbReference>
<dbReference type="Pfam" id="PF10282">
    <property type="entry name" value="Lactonase"/>
    <property type="match status" value="1"/>
</dbReference>
<dbReference type="InterPro" id="IPR015943">
    <property type="entry name" value="WD40/YVTN_repeat-like_dom_sf"/>
</dbReference>
<evidence type="ECO:0000256" key="1">
    <source>
        <dbReference type="ARBA" id="ARBA00005564"/>
    </source>
</evidence>
<evidence type="ECO:0000256" key="2">
    <source>
        <dbReference type="ARBA" id="ARBA00022526"/>
    </source>
</evidence>
<dbReference type="InterPro" id="IPR019405">
    <property type="entry name" value="Lactonase_7-beta_prop"/>
</dbReference>
<dbReference type="EMBL" id="CP037421">
    <property type="protein sequence ID" value="QDT29311.1"/>
    <property type="molecule type" value="Genomic_DNA"/>
</dbReference>
<keyword evidence="2" id="KW-0313">Glucose metabolism</keyword>
<evidence type="ECO:0000313" key="5">
    <source>
        <dbReference type="Proteomes" id="UP000315647"/>
    </source>
</evidence>
<feature type="chain" id="PRO_5021707412" evidence="3">
    <location>
        <begin position="27"/>
        <end position="381"/>
    </location>
</feature>
<dbReference type="RefSeq" id="WP_145451460.1">
    <property type="nucleotide sequence ID" value="NZ_CP037421.1"/>
</dbReference>
<proteinExistence type="inferred from homology"/>
<dbReference type="AlphaFoldDB" id="A0A517QCH1"/>
<comment type="similarity">
    <text evidence="1">Belongs to the cycloisomerase 2 family.</text>
</comment>
<reference evidence="4 5" key="1">
    <citation type="submission" date="2019-03" db="EMBL/GenBank/DDBJ databases">
        <title>Deep-cultivation of Planctomycetes and their phenomic and genomic characterization uncovers novel biology.</title>
        <authorList>
            <person name="Wiegand S."/>
            <person name="Jogler M."/>
            <person name="Boedeker C."/>
            <person name="Pinto D."/>
            <person name="Vollmers J."/>
            <person name="Rivas-Marin E."/>
            <person name="Kohn T."/>
            <person name="Peeters S.H."/>
            <person name="Heuer A."/>
            <person name="Rast P."/>
            <person name="Oberbeckmann S."/>
            <person name="Bunk B."/>
            <person name="Jeske O."/>
            <person name="Meyerdierks A."/>
            <person name="Storesund J.E."/>
            <person name="Kallscheuer N."/>
            <person name="Luecker S."/>
            <person name="Lage O.M."/>
            <person name="Pohl T."/>
            <person name="Merkel B.J."/>
            <person name="Hornburger P."/>
            <person name="Mueller R.-W."/>
            <person name="Bruemmer F."/>
            <person name="Labrenz M."/>
            <person name="Spormann A.M."/>
            <person name="Op den Camp H."/>
            <person name="Overmann J."/>
            <person name="Amann R."/>
            <person name="Jetten M.S.M."/>
            <person name="Mascher T."/>
            <person name="Medema M.H."/>
            <person name="Devos D.P."/>
            <person name="Kaster A.-K."/>
            <person name="Ovreas L."/>
            <person name="Rohde M."/>
            <person name="Galperin M.Y."/>
            <person name="Jogler C."/>
        </authorList>
    </citation>
    <scope>NUCLEOTIDE SEQUENCE [LARGE SCALE GENOMIC DNA]</scope>
    <source>
        <strain evidence="4 5">Enr10</strain>
    </source>
</reference>
<name>A0A517QCH1_9PLAN</name>
<dbReference type="InterPro" id="IPR011048">
    <property type="entry name" value="Haem_d1_sf"/>
</dbReference>
<keyword evidence="2" id="KW-0119">Carbohydrate metabolism</keyword>